<name>A0ABW5JHR2_9BACT</name>
<proteinExistence type="predicted"/>
<comment type="caution">
    <text evidence="2">The sequence shown here is derived from an EMBL/GenBank/DDBJ whole genome shotgun (WGS) entry which is preliminary data.</text>
</comment>
<feature type="transmembrane region" description="Helical" evidence="1">
    <location>
        <begin position="64"/>
        <end position="81"/>
    </location>
</feature>
<keyword evidence="3" id="KW-1185">Reference proteome</keyword>
<gene>
    <name evidence="2" type="ORF">ACFSVN_05235</name>
</gene>
<organism evidence="2 3">
    <name type="scientific">Gracilimonas halophila</name>
    <dbReference type="NCBI Taxonomy" id="1834464"/>
    <lineage>
        <taxon>Bacteria</taxon>
        <taxon>Pseudomonadati</taxon>
        <taxon>Balneolota</taxon>
        <taxon>Balneolia</taxon>
        <taxon>Balneolales</taxon>
        <taxon>Balneolaceae</taxon>
        <taxon>Gracilimonas</taxon>
    </lineage>
</organism>
<feature type="transmembrane region" description="Helical" evidence="1">
    <location>
        <begin position="39"/>
        <end position="59"/>
    </location>
</feature>
<protein>
    <recommendedName>
        <fullName evidence="4">DoxX-like family protein</fullName>
    </recommendedName>
</protein>
<evidence type="ECO:0000313" key="3">
    <source>
        <dbReference type="Proteomes" id="UP001597460"/>
    </source>
</evidence>
<evidence type="ECO:0008006" key="4">
    <source>
        <dbReference type="Google" id="ProtNLM"/>
    </source>
</evidence>
<dbReference type="RefSeq" id="WP_390299612.1">
    <property type="nucleotide sequence ID" value="NZ_JBHULI010000022.1"/>
</dbReference>
<evidence type="ECO:0000256" key="1">
    <source>
        <dbReference type="SAM" id="Phobius"/>
    </source>
</evidence>
<accession>A0ABW5JHR2</accession>
<dbReference type="Proteomes" id="UP001597460">
    <property type="component" value="Unassembled WGS sequence"/>
</dbReference>
<dbReference type="EMBL" id="JBHULI010000022">
    <property type="protein sequence ID" value="MFD2531841.1"/>
    <property type="molecule type" value="Genomic_DNA"/>
</dbReference>
<keyword evidence="1" id="KW-0812">Transmembrane</keyword>
<evidence type="ECO:0000313" key="2">
    <source>
        <dbReference type="EMBL" id="MFD2531841.1"/>
    </source>
</evidence>
<reference evidence="3" key="1">
    <citation type="journal article" date="2019" name="Int. J. Syst. Evol. Microbiol.">
        <title>The Global Catalogue of Microorganisms (GCM) 10K type strain sequencing project: providing services to taxonomists for standard genome sequencing and annotation.</title>
        <authorList>
            <consortium name="The Broad Institute Genomics Platform"/>
            <consortium name="The Broad Institute Genome Sequencing Center for Infectious Disease"/>
            <person name="Wu L."/>
            <person name="Ma J."/>
        </authorList>
    </citation>
    <scope>NUCLEOTIDE SEQUENCE [LARGE SCALE GENOMIC DNA]</scope>
    <source>
        <strain evidence="3">KCTC 52042</strain>
    </source>
</reference>
<sequence length="105" mass="11743">MKTAFALFIVIHGLIHLLGFLKAFELAKVEELKMPINKASGMIWLLASFLFISMAILYLGNSPYYIGVGVSGVTLSQTLIWKDWEEAKFGTIPNIIFGLFLFLSI</sequence>
<keyword evidence="1" id="KW-1133">Transmembrane helix</keyword>
<keyword evidence="1" id="KW-0472">Membrane</keyword>